<dbReference type="Proteomes" id="UP000507954">
    <property type="component" value="Unassembled WGS sequence"/>
</dbReference>
<comment type="similarity">
    <text evidence="1">Belongs to the peptidase S58 family.</text>
</comment>
<evidence type="ECO:0000256" key="1">
    <source>
        <dbReference type="ARBA" id="ARBA00007068"/>
    </source>
</evidence>
<dbReference type="PANTHER" id="PTHR36512">
    <property type="entry name" value="D-AMINOPEPTIDASE"/>
    <property type="match status" value="1"/>
</dbReference>
<name>A0A508WY78_9HYPH</name>
<dbReference type="Pfam" id="PF03576">
    <property type="entry name" value="Peptidase_S58"/>
    <property type="match status" value="1"/>
</dbReference>
<dbReference type="OMA" id="PHFWAAP"/>
<gene>
    <name evidence="2" type="ORF">BMJ33_17405</name>
    <name evidence="3" type="ORF">EMEDMD4_180037</name>
</gene>
<evidence type="ECO:0000313" key="2">
    <source>
        <dbReference type="EMBL" id="PLU02146.1"/>
    </source>
</evidence>
<reference evidence="2 4" key="2">
    <citation type="journal article" date="2018" name="FEMS Microbiol. Ecol.">
        <title>Co-invading symbiotic mutualists of Medicago polymorpha retain high ancestral diversity and contain diverse accessory genomes.</title>
        <authorList>
            <person name="Porter S.S."/>
            <person name="Faber-Hammond J.J."/>
            <person name="Friesen M.L."/>
        </authorList>
    </citation>
    <scope>NUCLEOTIDE SEQUENCE [LARGE SCALE GENOMIC DNA]</scope>
    <source>
        <strain evidence="2 4">Str16</strain>
    </source>
</reference>
<accession>A0A508WY78</accession>
<dbReference type="InterPro" id="IPR005321">
    <property type="entry name" value="Peptidase_S58_DmpA"/>
</dbReference>
<dbReference type="InterPro" id="IPR016117">
    <property type="entry name" value="ArgJ-like_dom_sf"/>
</dbReference>
<keyword evidence="4" id="KW-1185">Reference proteome</keyword>
<protein>
    <submittedName>
        <fullName evidence="2">Peptidase T4</fullName>
    </submittedName>
    <submittedName>
        <fullName evidence="3">Putative enzyme</fullName>
        <ecNumber evidence="3">3.4.11.-</ecNumber>
    </submittedName>
</protein>
<dbReference type="EMBL" id="NBUC01000083">
    <property type="protein sequence ID" value="PLU02146.1"/>
    <property type="molecule type" value="Genomic_DNA"/>
</dbReference>
<dbReference type="Gene3D" id="3.60.70.12">
    <property type="entry name" value="L-amino peptidase D-ALA esterase/amidase"/>
    <property type="match status" value="1"/>
</dbReference>
<organism evidence="3">
    <name type="scientific">Sinorhizobium medicae</name>
    <dbReference type="NCBI Taxonomy" id="110321"/>
    <lineage>
        <taxon>Bacteria</taxon>
        <taxon>Pseudomonadati</taxon>
        <taxon>Pseudomonadota</taxon>
        <taxon>Alphaproteobacteria</taxon>
        <taxon>Hyphomicrobiales</taxon>
        <taxon>Rhizobiaceae</taxon>
        <taxon>Sinorhizobium/Ensifer group</taxon>
        <taxon>Sinorhizobium</taxon>
    </lineage>
</organism>
<dbReference type="EC" id="3.4.11.-" evidence="3"/>
<keyword evidence="3" id="KW-0378">Hydrolase</keyword>
<evidence type="ECO:0000313" key="3">
    <source>
        <dbReference type="EMBL" id="VTZ60621.1"/>
    </source>
</evidence>
<dbReference type="CDD" id="cd02252">
    <property type="entry name" value="nylC_like"/>
    <property type="match status" value="1"/>
</dbReference>
<reference evidence="2" key="1">
    <citation type="submission" date="2017-04" db="EMBL/GenBank/DDBJ databases">
        <authorList>
            <person name="Porter S."/>
            <person name="Friesen M.L."/>
            <person name="Faber-Hammond J."/>
        </authorList>
    </citation>
    <scope>NUCLEOTIDE SEQUENCE</scope>
    <source>
        <strain evidence="2">Str16</strain>
    </source>
</reference>
<dbReference type="RefSeq" id="WP_011975643.1">
    <property type="nucleotide sequence ID" value="NZ_ATYC01000022.1"/>
</dbReference>
<dbReference type="EMBL" id="CABFNB010000082">
    <property type="protein sequence ID" value="VTZ60621.1"/>
    <property type="molecule type" value="Genomic_DNA"/>
</dbReference>
<reference evidence="3" key="3">
    <citation type="submission" date="2019-06" db="EMBL/GenBank/DDBJ databases">
        <authorList>
            <person name="Le Quere A."/>
            <person name="Colella S."/>
        </authorList>
    </citation>
    <scope>NUCLEOTIDE SEQUENCE</scope>
    <source>
        <strain evidence="3">EmedicaeMD41</strain>
    </source>
</reference>
<proteinExistence type="inferred from homology"/>
<keyword evidence="3" id="KW-0031">Aminopeptidase</keyword>
<dbReference type="GeneID" id="61612722"/>
<evidence type="ECO:0000313" key="4">
    <source>
        <dbReference type="Proteomes" id="UP001190825"/>
    </source>
</evidence>
<dbReference type="SUPFAM" id="SSF56266">
    <property type="entry name" value="DmpA/ArgJ-like"/>
    <property type="match status" value="1"/>
</dbReference>
<sequence>MMQKGARNLITDVPGLLVGNAEDHHLKSGVTTVLCDPPATAAVQVLGGAPGTRETDLLAPHNMVQAVDAIVLSGGSAFGLDAASGVQAALREMGRGFAVGPHRVPIVPAAILFDLANGGGKDWARYAPYRELGYEAAYAVSADFVTGSSGAGTGALTATFKGGLGSASTVLANGITVGALVAVNAFGSATVGETRHFWAAPFEMEREFGGLGQPSPWPADAATPRFKFRERQVSPANTTIAVIATDALLSKAEAKRLAIAAHDGFSRALWPSHTPLDGDLVFALSTGTSGKAPSLQDSIDLSAAAAATMARAIARGVYDACDTGNDLIPAWSARF</sequence>
<keyword evidence="3" id="KW-0645">Protease</keyword>
<dbReference type="PANTHER" id="PTHR36512:SF3">
    <property type="entry name" value="BLR5678 PROTEIN"/>
    <property type="match status" value="1"/>
</dbReference>
<dbReference type="Proteomes" id="UP001190825">
    <property type="component" value="Unassembled WGS sequence"/>
</dbReference>
<dbReference type="AlphaFoldDB" id="A0A508WY78"/>
<dbReference type="GO" id="GO:0004177">
    <property type="term" value="F:aminopeptidase activity"/>
    <property type="evidence" value="ECO:0007669"/>
    <property type="project" value="UniProtKB-KW"/>
</dbReference>